<reference evidence="2" key="2">
    <citation type="submission" date="2025-09" db="UniProtKB">
        <authorList>
            <consortium name="Ensembl"/>
        </authorList>
    </citation>
    <scope>IDENTIFICATION</scope>
</reference>
<dbReference type="PANTHER" id="PTHR16070">
    <property type="entry name" value="PROTEIN FAM222A-RELATED"/>
    <property type="match status" value="1"/>
</dbReference>
<sequence length="452" mass="46259">MNPYAAPKEMPFHPHDLTVPASSPQTHGLPPATRRLAHDPLQQHRGGAPAPRVACLPVPKHQTPRGLLAAAPPDLCHVSEAAVQMCGRGFVGSQTLSQAPSAAPGGLQPPHSQTLGAIPGGLHPRRSMSGSLQSPHPQMPGALPGALHPAQHPQTPGTVPGGCVQTPGLLSGGLQQAPAGAYGACKLPDSDAPPNVTVSTSTIPLSMAASLHHRGGDLSSIVHQINQLCQARAEAGATSVCEGQIANPSPISRNLLISASSRVSAPGPPDVLPAPPPPGAAIRSQPGLSVANAVAAFPADAVQLHRECVWSQHRPPPEGVHPCKNLRLDRAAESAYPARALGYLCKPARADPPGSPSPVGPPGPRADSDCLNPAWGGSQVPAGFQAGRVVGAKYRLGKESLPGRTKMASDLDFFRGRDVVAAGFPDPDLDSVGGSAACPPRNAACALNRAYR</sequence>
<dbReference type="KEGG" id="hcq:109514762"/>
<feature type="region of interest" description="Disordered" evidence="1">
    <location>
        <begin position="1"/>
        <end position="29"/>
    </location>
</feature>
<evidence type="ECO:0000256" key="1">
    <source>
        <dbReference type="SAM" id="MobiDB-lite"/>
    </source>
</evidence>
<dbReference type="PANTHER" id="PTHR16070:SF1">
    <property type="entry name" value="PROTEIN FAM222B"/>
    <property type="match status" value="1"/>
</dbReference>
<dbReference type="InterPro" id="IPR029340">
    <property type="entry name" value="FAM222"/>
</dbReference>
<dbReference type="RefSeq" id="XP_019723689.1">
    <property type="nucleotide sequence ID" value="XM_019868130.1"/>
</dbReference>
<dbReference type="OrthoDB" id="8950865at2759"/>
<proteinExistence type="predicted"/>
<dbReference type="GeneID" id="109514762"/>
<dbReference type="AlphaFoldDB" id="A0A3Q2YRB7"/>
<dbReference type="GeneTree" id="ENSGT00530000063811"/>
<dbReference type="Pfam" id="PF15258">
    <property type="entry name" value="FAM222A"/>
    <property type="match status" value="1"/>
</dbReference>
<organism evidence="2 3">
    <name type="scientific">Hippocampus comes</name>
    <name type="common">Tiger tail seahorse</name>
    <dbReference type="NCBI Taxonomy" id="109280"/>
    <lineage>
        <taxon>Eukaryota</taxon>
        <taxon>Metazoa</taxon>
        <taxon>Chordata</taxon>
        <taxon>Craniata</taxon>
        <taxon>Vertebrata</taxon>
        <taxon>Euteleostomi</taxon>
        <taxon>Actinopterygii</taxon>
        <taxon>Neopterygii</taxon>
        <taxon>Teleostei</taxon>
        <taxon>Neoteleostei</taxon>
        <taxon>Acanthomorphata</taxon>
        <taxon>Syngnathiaria</taxon>
        <taxon>Syngnathiformes</taxon>
        <taxon>Syngnathoidei</taxon>
        <taxon>Syngnathidae</taxon>
        <taxon>Hippocampus</taxon>
    </lineage>
</organism>
<protein>
    <submittedName>
        <fullName evidence="2">Protein FAM222B-like</fullName>
    </submittedName>
</protein>
<name>A0A3Q2YRB7_HIPCM</name>
<keyword evidence="3" id="KW-1185">Reference proteome</keyword>
<reference evidence="2" key="1">
    <citation type="submission" date="2025-08" db="UniProtKB">
        <authorList>
            <consortium name="Ensembl"/>
        </authorList>
    </citation>
    <scope>IDENTIFICATION</scope>
</reference>
<feature type="compositionally biased region" description="Pro residues" evidence="1">
    <location>
        <begin position="353"/>
        <end position="364"/>
    </location>
</feature>
<evidence type="ECO:0000313" key="3">
    <source>
        <dbReference type="Proteomes" id="UP000264820"/>
    </source>
</evidence>
<dbReference type="Ensembl" id="ENSHCOT00000006262.1">
    <property type="protein sequence ID" value="ENSHCOP00000020403.1"/>
    <property type="gene ID" value="ENSHCOG00000006454.1"/>
</dbReference>
<feature type="region of interest" description="Disordered" evidence="1">
    <location>
        <begin position="347"/>
        <end position="367"/>
    </location>
</feature>
<evidence type="ECO:0000313" key="2">
    <source>
        <dbReference type="Ensembl" id="ENSHCOP00000020403.1"/>
    </source>
</evidence>
<accession>A0A3Q2YRB7</accession>
<dbReference type="Proteomes" id="UP000264820">
    <property type="component" value="Unplaced"/>
</dbReference>
<feature type="region of interest" description="Disordered" evidence="1">
    <location>
        <begin position="97"/>
        <end position="160"/>
    </location>
</feature>